<evidence type="ECO:0000313" key="2">
    <source>
        <dbReference type="Proteomes" id="UP001150603"/>
    </source>
</evidence>
<evidence type="ECO:0000313" key="1">
    <source>
        <dbReference type="EMBL" id="KAJ1934487.1"/>
    </source>
</evidence>
<protein>
    <submittedName>
        <fullName evidence="1">Uncharacterized protein</fullName>
    </submittedName>
</protein>
<comment type="caution">
    <text evidence="1">The sequence shown here is derived from an EMBL/GenBank/DDBJ whole genome shotgun (WGS) entry which is preliminary data.</text>
</comment>
<organism evidence="1 2">
    <name type="scientific">Linderina macrospora</name>
    <dbReference type="NCBI Taxonomy" id="4868"/>
    <lineage>
        <taxon>Eukaryota</taxon>
        <taxon>Fungi</taxon>
        <taxon>Fungi incertae sedis</taxon>
        <taxon>Zoopagomycota</taxon>
        <taxon>Kickxellomycotina</taxon>
        <taxon>Kickxellomycetes</taxon>
        <taxon>Kickxellales</taxon>
        <taxon>Kickxellaceae</taxon>
        <taxon>Linderina</taxon>
    </lineage>
</organism>
<reference evidence="1" key="1">
    <citation type="submission" date="2022-07" db="EMBL/GenBank/DDBJ databases">
        <title>Phylogenomic reconstructions and comparative analyses of Kickxellomycotina fungi.</title>
        <authorList>
            <person name="Reynolds N.K."/>
            <person name="Stajich J.E."/>
            <person name="Barry K."/>
            <person name="Grigoriev I.V."/>
            <person name="Crous P."/>
            <person name="Smith M.E."/>
        </authorList>
    </citation>
    <scope>NUCLEOTIDE SEQUENCE</scope>
    <source>
        <strain evidence="1">NRRL 5244</strain>
    </source>
</reference>
<proteinExistence type="predicted"/>
<dbReference type="EMBL" id="JANBPW010004627">
    <property type="protein sequence ID" value="KAJ1934487.1"/>
    <property type="molecule type" value="Genomic_DNA"/>
</dbReference>
<gene>
    <name evidence="1" type="ORF">FBU59_005680</name>
</gene>
<feature type="non-terminal residue" evidence="1">
    <location>
        <position position="1"/>
    </location>
</feature>
<accession>A0ACC1J220</accession>
<dbReference type="Proteomes" id="UP001150603">
    <property type="component" value="Unassembled WGS sequence"/>
</dbReference>
<keyword evidence="2" id="KW-1185">Reference proteome</keyword>
<name>A0ACC1J220_9FUNG</name>
<sequence length="412" mass="46266">SKSGKEVVEVVTTTVVKRPDSAQSTGSESLEAAIKKLQETMATITQSMVQMGEEQRLAMNVLRAELLETSKKKEKKDESTTKIEVDVKTESKADEKADEKTEIKVETKIEEKTEVKAETKTETKVETTTETKTETTIEEVAEEKADIETISIDIFDNKPESKSETKVDVDVKVDEKKDSKAEEKIDVDVKVDTKTDEKKSEKIEVDVDVKVDEKKDGKTAEKVDVDVKVSDKKDDKKEERVHVKLDVEEKPKKEEVLVEEKVEVKVEESVVKKKKPDEEVIKIDITGSAHHGAVHVDNLSSGFFVTTDPYNNGFFQQGFAETGMPLSFSRPRFMMSPFTPSIGYSVEDFKFRFGNPGDFPSKALCMGETVACPHCLRVKIKEMGYDCSEAHLASLLDVYNGDARRVIEFVTR</sequence>